<dbReference type="InterPro" id="IPR028082">
    <property type="entry name" value="Peripla_BP_I"/>
</dbReference>
<reference evidence="1 2" key="1">
    <citation type="submission" date="2020-06" db="EMBL/GenBank/DDBJ databases">
        <title>Transcriptomic and genomic resources for Thalictrum thalictroides and T. hernandezii: Facilitating candidate gene discovery in an emerging model plant lineage.</title>
        <authorList>
            <person name="Arias T."/>
            <person name="Riano-Pachon D.M."/>
            <person name="Di Stilio V.S."/>
        </authorList>
    </citation>
    <scope>NUCLEOTIDE SEQUENCE [LARGE SCALE GENOMIC DNA]</scope>
    <source>
        <strain evidence="2">cv. WT478/WT964</strain>
        <tissue evidence="1">Leaves</tissue>
    </source>
</reference>
<dbReference type="OrthoDB" id="5984008at2759"/>
<feature type="non-terminal residue" evidence="1">
    <location>
        <position position="1"/>
    </location>
</feature>
<dbReference type="EMBL" id="JABWDY010020192">
    <property type="protein sequence ID" value="KAF5193325.1"/>
    <property type="molecule type" value="Genomic_DNA"/>
</dbReference>
<evidence type="ECO:0000313" key="2">
    <source>
        <dbReference type="Proteomes" id="UP000554482"/>
    </source>
</evidence>
<accession>A0A7J6WAB9</accession>
<dbReference type="Gene3D" id="3.40.50.2300">
    <property type="match status" value="1"/>
</dbReference>
<dbReference type="PANTHER" id="PTHR34836">
    <property type="entry name" value="OS06G0188250 PROTEIN"/>
    <property type="match status" value="1"/>
</dbReference>
<protein>
    <submittedName>
        <fullName evidence="1">Uncharacterized protein</fullName>
    </submittedName>
</protein>
<dbReference type="Proteomes" id="UP000554482">
    <property type="component" value="Unassembled WGS sequence"/>
</dbReference>
<proteinExistence type="predicted"/>
<dbReference type="PANTHER" id="PTHR34836:SF1">
    <property type="entry name" value="OS09G0428600 PROTEIN"/>
    <property type="match status" value="1"/>
</dbReference>
<dbReference type="AlphaFoldDB" id="A0A7J6WAB9"/>
<dbReference type="InterPro" id="IPR015683">
    <property type="entry name" value="Ionotropic_Glu_rcpt"/>
</dbReference>
<name>A0A7J6WAB9_THATH</name>
<evidence type="ECO:0000313" key="1">
    <source>
        <dbReference type="EMBL" id="KAF5193325.1"/>
    </source>
</evidence>
<keyword evidence="2" id="KW-1185">Reference proteome</keyword>
<sequence>MLAVNESSVFIVHTSLAMADHLFKEANKMELMFRSRFRLNHPEAEYSEPGIFALQAYDAAWAVAEAMKMGGSSDPGR</sequence>
<comment type="caution">
    <text evidence="1">The sequence shown here is derived from an EMBL/GenBank/DDBJ whole genome shotgun (WGS) entry which is preliminary data.</text>
</comment>
<organism evidence="1 2">
    <name type="scientific">Thalictrum thalictroides</name>
    <name type="common">Rue-anemone</name>
    <name type="synonym">Anemone thalictroides</name>
    <dbReference type="NCBI Taxonomy" id="46969"/>
    <lineage>
        <taxon>Eukaryota</taxon>
        <taxon>Viridiplantae</taxon>
        <taxon>Streptophyta</taxon>
        <taxon>Embryophyta</taxon>
        <taxon>Tracheophyta</taxon>
        <taxon>Spermatophyta</taxon>
        <taxon>Magnoliopsida</taxon>
        <taxon>Ranunculales</taxon>
        <taxon>Ranunculaceae</taxon>
        <taxon>Thalictroideae</taxon>
        <taxon>Thalictrum</taxon>
    </lineage>
</organism>
<gene>
    <name evidence="1" type="ORF">FRX31_017088</name>
</gene>
<dbReference type="SUPFAM" id="SSF53822">
    <property type="entry name" value="Periplasmic binding protein-like I"/>
    <property type="match status" value="1"/>
</dbReference>